<dbReference type="Pfam" id="PF02204">
    <property type="entry name" value="VPS9"/>
    <property type="match status" value="1"/>
</dbReference>
<dbReference type="GO" id="GO:0031267">
    <property type="term" value="F:small GTPase binding"/>
    <property type="evidence" value="ECO:0007669"/>
    <property type="project" value="TreeGrafter"/>
</dbReference>
<comment type="caution">
    <text evidence="3">The sequence shown here is derived from an EMBL/GenBank/DDBJ whole genome shotgun (WGS) entry which is preliminary data.</text>
</comment>
<feature type="compositionally biased region" description="Polar residues" evidence="1">
    <location>
        <begin position="1086"/>
        <end position="1100"/>
    </location>
</feature>
<evidence type="ECO:0000256" key="1">
    <source>
        <dbReference type="SAM" id="MobiDB-lite"/>
    </source>
</evidence>
<dbReference type="InterPro" id="IPR003123">
    <property type="entry name" value="VPS9"/>
</dbReference>
<reference evidence="3" key="2">
    <citation type="journal article" date="2023" name="Infect Dis Poverty">
        <title>Chromosome-scale genome of the human blood fluke Schistosoma mekongi and its implications for public health.</title>
        <authorList>
            <person name="Zhou M."/>
            <person name="Xu L."/>
            <person name="Xu D."/>
            <person name="Chen W."/>
            <person name="Khan J."/>
            <person name="Hu Y."/>
            <person name="Huang H."/>
            <person name="Wei H."/>
            <person name="Zhang Y."/>
            <person name="Chusongsang P."/>
            <person name="Tanasarnprasert K."/>
            <person name="Hu X."/>
            <person name="Limpanont Y."/>
            <person name="Lv Z."/>
        </authorList>
    </citation>
    <scope>NUCLEOTIDE SEQUENCE</scope>
    <source>
        <strain evidence="3">LV_2022a</strain>
    </source>
</reference>
<reference evidence="3" key="1">
    <citation type="submission" date="2022-04" db="EMBL/GenBank/DDBJ databases">
        <authorList>
            <person name="Xu L."/>
            <person name="Lv Z."/>
        </authorList>
    </citation>
    <scope>NUCLEOTIDE SEQUENCE</scope>
    <source>
        <strain evidence="3">LV_2022a</strain>
    </source>
</reference>
<dbReference type="GO" id="GO:0016192">
    <property type="term" value="P:vesicle-mediated transport"/>
    <property type="evidence" value="ECO:0007669"/>
    <property type="project" value="InterPro"/>
</dbReference>
<feature type="region of interest" description="Disordered" evidence="1">
    <location>
        <begin position="784"/>
        <end position="825"/>
    </location>
</feature>
<dbReference type="InterPro" id="IPR037191">
    <property type="entry name" value="VPS9_dom_sf"/>
</dbReference>
<feature type="region of interest" description="Disordered" evidence="1">
    <location>
        <begin position="1066"/>
        <end position="1144"/>
    </location>
</feature>
<dbReference type="EMBL" id="JALJAT010000005">
    <property type="protein sequence ID" value="KAK4469706.1"/>
    <property type="molecule type" value="Genomic_DNA"/>
</dbReference>
<dbReference type="PANTHER" id="PTHR23101">
    <property type="entry name" value="RAB GDP/GTP EXCHANGE FACTOR"/>
    <property type="match status" value="1"/>
</dbReference>
<feature type="compositionally biased region" description="Polar residues" evidence="1">
    <location>
        <begin position="1112"/>
        <end position="1142"/>
    </location>
</feature>
<sequence length="2073" mass="232793">MIVSMFESICNELISIILETYEDNNFYDHHIRAIQVIELELNGLHDSLRKLSWFYHHLRARNVLRTLKLRDFVDVLGFPYCSFGTFKYELPASSIRSSFIEFFRLFRKDPLFIAELLHYYRFSVHVVESLFRSVCSAVCTDPMNSPSNSVQLVVAHYLQKCLNIMKCAIHTKSDLIVLVHLLVFCTPDVRLFLKSILQNIFYRLTNNYSTLPFNIPESDEDPTKSASSHSSPGVSMVLLVNIIISSLSDNILLFPHSLLVLLGNMRHIWSTAGLPQEDILRACMDFVFKDLIASAVEKPELYNINLDFILFPKFLQILKKAIEILPSVVIEGANYRISASVINQNNLKIVDNECTKIKYEQLQAFTQFILGVSDSMAFPHSLFKVHPKDLLTEDRELQPTEPDDYIQKDSCKCDVISITSNDLNILVGCIRLFLQSTSSRYPFFKLISHLPHYVPGATVEVKRALDNAPSGNASCSGIFFLKFNTYTMLFKLSGYYANVIPAVLVNVSENIAAKTSTHEIKRSNNSTPSPQRRRSRSLNRLFNTKHDFSSHFKGTQINSIDGVKNSSLPRKNVISNNENSEVVYLFDLNPCHHSFHHNIPFENQVSKSWRVRRDKSKTDHPVVKSTNSHGDDGDVTINHAYLNVIRKINLKDNNHSVCDVVVSSVSSGSNRSSHPHFEQYHPINEVHAIENINIGEGHYNVCESQCSPLEGVASNLNMRKQSSITFSKNHFLADQRSSDETTSQNSDPSGCTSLASSACALGRRLQTGVSGNESLQNKDVNNIQSSQGISHPTSISGPSINSSSHISSFSPPASPNHSFSNSLNGDINDRTTQYVACSSLSHGIEKRTRFSISVLPNSSSSVRGFGNSSYISSRTFLVQSKVSETRCVNGRSSIRPSVVRCSSIDLSQSGLVNHLNPPVEGENKIISHKSQLDFISSVPTSNKLLHNDNRSTVQPRCSSLTSLCMSTGISSLSAHRHSEKLSSNSNQDIECQGTSSFSVDSTSSDSDSDSSLIGAAVSQHSTASSSCHLNSSFLQSYQNSHDQTDIREVDEQSSLLTCSSCGVRLGEDVNPDPIPENVESEDADISNDQIGTQVDEQSSYPRDEEDALSDLPLSSANISGRVTPLSLTSTTSRGVPLTQSSIHGAESNRRVAGMFPQSGLILPTGTMLPSNAAHLGLTRCGPPEFPTIMFQRHCTSDVTEKFNKFDLPPSRMTENETRSTVSETWSTDVLPSDTEYADLGQEFSNSQSSLNPEAAGRRLSGHSIARVSHRHGHRHHHRRTPASESLINESSENNFRSLNVASESDSREIQLSVQSDSPLNEIENAVQNGTDLISLNDHVHSRVASSPSISQYQDNLDESQPINSSHSNHHCTVSMDSTLGATCHTAPISTKLHTTINTAGDGKFSGGLKSSDERRNMNTNRLHGSANALKESFSRLMERLDLIARRPRISSNPCINKRRITSTSQYNQSQSNLYPILPDLIESTSTEPGAYSLDNQQFQNPLPSTSFIPWDYDKMSNSNQLKQLPVKSLNSNQQTDGSVEKEETVDEMMERYRRQTRIISPENLVSGHISDWNHSHDKKFVSTSDSIEKDNSNSNRNFSSILFNLALHGLQEIFSNSTLNIIALNTVQKLKSTWQITHDNQLLSEQMNIGNNNVTCVFHENQIFFLLLNSMLSGLLYDAQRNSTIINILIETRNILLELNNLLENHTTNSEYLTMNASDKINTMTTEEDNLHQHCWQFNSNNDVTSCSLTKCLISSLRQYLKQCRDYRIQLIKNREQLNQLKSNLELSVSWLQQSIHLQQEYITNRNLSELINQHKQLFREFHQNFTSEEFNCNPKLRIKMVQKLVTQLMDQMKVKWRESSFFDDCFTSSSISDVTQLPMNNSMKSNNNVESIFIQLERLVMNEIYPYVIWINDPSIEKERDELFHRELTFLQDTITPTELRISEAYHIVLPLKSVQNELLLLDCYHTSSDKLHCLKRVINHILAALQLANPTSIPCADDLLPVLIYLVIQANPPRLLSNIEFVNNFGGDNLDGELQYIWCQFCSAVAEIRHLMSIRPTNDNINHNTNNTSNC</sequence>
<dbReference type="SUPFAM" id="SSF109993">
    <property type="entry name" value="VPS9 domain"/>
    <property type="match status" value="1"/>
</dbReference>
<keyword evidence="4" id="KW-1185">Reference proteome</keyword>
<feature type="compositionally biased region" description="Basic residues" evidence="1">
    <location>
        <begin position="1267"/>
        <end position="1280"/>
    </location>
</feature>
<feature type="region of interest" description="Disordered" evidence="1">
    <location>
        <begin position="1399"/>
        <end position="1420"/>
    </location>
</feature>
<name>A0AAE2D386_SCHME</name>
<proteinExistence type="predicted"/>
<feature type="region of interest" description="Disordered" evidence="1">
    <location>
        <begin position="1205"/>
        <end position="1225"/>
    </location>
</feature>
<feature type="compositionally biased region" description="Low complexity" evidence="1">
    <location>
        <begin position="792"/>
        <end position="811"/>
    </location>
</feature>
<dbReference type="PROSITE" id="PS51205">
    <property type="entry name" value="VPS9"/>
    <property type="match status" value="1"/>
</dbReference>
<protein>
    <recommendedName>
        <fullName evidence="2">VPS9 domain-containing protein</fullName>
    </recommendedName>
</protein>
<feature type="compositionally biased region" description="Polar residues" evidence="1">
    <location>
        <begin position="981"/>
        <end position="994"/>
    </location>
</feature>
<dbReference type="Gene3D" id="1.20.1050.80">
    <property type="entry name" value="VPS9 domain"/>
    <property type="match status" value="1"/>
</dbReference>
<accession>A0AAE2D386</accession>
<feature type="compositionally biased region" description="Low complexity" evidence="1">
    <location>
        <begin position="995"/>
        <end position="1011"/>
    </location>
</feature>
<dbReference type="SMART" id="SM00167">
    <property type="entry name" value="VPS9"/>
    <property type="match status" value="1"/>
</dbReference>
<dbReference type="GO" id="GO:0005829">
    <property type="term" value="C:cytosol"/>
    <property type="evidence" value="ECO:0007669"/>
    <property type="project" value="TreeGrafter"/>
</dbReference>
<dbReference type="InterPro" id="IPR045046">
    <property type="entry name" value="Vps9-like"/>
</dbReference>
<feature type="compositionally biased region" description="Polar residues" evidence="1">
    <location>
        <begin position="816"/>
        <end position="825"/>
    </location>
</feature>
<evidence type="ECO:0000313" key="3">
    <source>
        <dbReference type="EMBL" id="KAK4469706.1"/>
    </source>
</evidence>
<organism evidence="3 4">
    <name type="scientific">Schistosoma mekongi</name>
    <name type="common">Parasitic worm</name>
    <dbReference type="NCBI Taxonomy" id="38744"/>
    <lineage>
        <taxon>Eukaryota</taxon>
        <taxon>Metazoa</taxon>
        <taxon>Spiralia</taxon>
        <taxon>Lophotrochozoa</taxon>
        <taxon>Platyhelminthes</taxon>
        <taxon>Trematoda</taxon>
        <taxon>Digenea</taxon>
        <taxon>Strigeidida</taxon>
        <taxon>Schistosomatoidea</taxon>
        <taxon>Schistosomatidae</taxon>
        <taxon>Schistosoma</taxon>
    </lineage>
</organism>
<dbReference type="GO" id="GO:0030139">
    <property type="term" value="C:endocytic vesicle"/>
    <property type="evidence" value="ECO:0007669"/>
    <property type="project" value="TreeGrafter"/>
</dbReference>
<gene>
    <name evidence="3" type="ORF">MN116_007231</name>
</gene>
<dbReference type="GO" id="GO:0005085">
    <property type="term" value="F:guanyl-nucleotide exchange factor activity"/>
    <property type="evidence" value="ECO:0007669"/>
    <property type="project" value="InterPro"/>
</dbReference>
<feature type="region of interest" description="Disordered" evidence="1">
    <location>
        <begin position="1267"/>
        <end position="1290"/>
    </location>
</feature>
<feature type="region of interest" description="Disordered" evidence="1">
    <location>
        <begin position="975"/>
        <end position="1011"/>
    </location>
</feature>
<feature type="domain" description="VPS9" evidence="2">
    <location>
        <begin position="1919"/>
        <end position="2059"/>
    </location>
</feature>
<dbReference type="PANTHER" id="PTHR23101:SF25">
    <property type="entry name" value="GTPASE-ACTIVATING PROTEIN AND VPS9 DOMAIN-CONTAINING PROTEIN 1"/>
    <property type="match status" value="1"/>
</dbReference>
<evidence type="ECO:0000259" key="2">
    <source>
        <dbReference type="PROSITE" id="PS51205"/>
    </source>
</evidence>
<evidence type="ECO:0000313" key="4">
    <source>
        <dbReference type="Proteomes" id="UP001292079"/>
    </source>
</evidence>
<feature type="region of interest" description="Disordered" evidence="1">
    <location>
        <begin position="516"/>
        <end position="535"/>
    </location>
</feature>
<dbReference type="Proteomes" id="UP001292079">
    <property type="component" value="Unassembled WGS sequence"/>
</dbReference>